<dbReference type="KEGG" id="hhk:HH1059_12100"/>
<reference evidence="1" key="1">
    <citation type="submission" date="2016-02" db="EMBL/GenBank/DDBJ databases">
        <title>Halorhodospira halochloris DSM-1059 complete genome, version 2.</title>
        <authorList>
            <person name="Tsukatani Y."/>
        </authorList>
    </citation>
    <scope>NUCLEOTIDE SEQUENCE</scope>
    <source>
        <strain evidence="1">DSM 1059</strain>
    </source>
</reference>
<dbReference type="EMBL" id="AP017372">
    <property type="protein sequence ID" value="BAU57904.1"/>
    <property type="molecule type" value="Genomic_DNA"/>
</dbReference>
<dbReference type="SUPFAM" id="SSF47598">
    <property type="entry name" value="Ribbon-helix-helix"/>
    <property type="match status" value="1"/>
</dbReference>
<dbReference type="AlphaFoldDB" id="A0A0X8X9K9"/>
<dbReference type="GO" id="GO:0006355">
    <property type="term" value="P:regulation of DNA-templated transcription"/>
    <property type="evidence" value="ECO:0007669"/>
    <property type="project" value="InterPro"/>
</dbReference>
<dbReference type="InterPro" id="IPR013321">
    <property type="entry name" value="Arc_rbn_hlx_hlx"/>
</dbReference>
<keyword evidence="2" id="KW-1185">Reference proteome</keyword>
<dbReference type="CDD" id="cd22233">
    <property type="entry name" value="RHH_CopAso-like"/>
    <property type="match status" value="1"/>
</dbReference>
<accession>A0A0X8X9K9</accession>
<evidence type="ECO:0000313" key="2">
    <source>
        <dbReference type="Proteomes" id="UP000218890"/>
    </source>
</evidence>
<gene>
    <name evidence="1" type="ORF">HH1059_12100</name>
</gene>
<dbReference type="InterPro" id="IPR010985">
    <property type="entry name" value="Ribbon_hlx_hlx"/>
</dbReference>
<name>A0A0X8X9K9_HALHR</name>
<dbReference type="OrthoDB" id="5298181at2"/>
<sequence>MDNTTTSVKIDPELRSRIQRVAELTQRSAHSVMVEALEREVSREESLHNFIQEAAKADQAIDEGGEVYQIEDVHRWLRQLAAGDKSDRPDPWRR</sequence>
<dbReference type="RefSeq" id="WP_096409250.1">
    <property type="nucleotide sequence ID" value="NZ_AP017372.2"/>
</dbReference>
<dbReference type="Gene3D" id="1.10.1220.10">
    <property type="entry name" value="Met repressor-like"/>
    <property type="match status" value="1"/>
</dbReference>
<evidence type="ECO:0008006" key="3">
    <source>
        <dbReference type="Google" id="ProtNLM"/>
    </source>
</evidence>
<proteinExistence type="predicted"/>
<organism evidence="1 2">
    <name type="scientific">Halorhodospira halochloris</name>
    <name type="common">Ectothiorhodospira halochloris</name>
    <dbReference type="NCBI Taxonomy" id="1052"/>
    <lineage>
        <taxon>Bacteria</taxon>
        <taxon>Pseudomonadati</taxon>
        <taxon>Pseudomonadota</taxon>
        <taxon>Gammaproteobacteria</taxon>
        <taxon>Chromatiales</taxon>
        <taxon>Ectothiorhodospiraceae</taxon>
        <taxon>Halorhodospira</taxon>
    </lineage>
</organism>
<dbReference type="Proteomes" id="UP000218890">
    <property type="component" value="Chromosome"/>
</dbReference>
<protein>
    <recommendedName>
        <fullName evidence="3">Ribbon-helix-helix protein CopG domain-containing protein</fullName>
    </recommendedName>
</protein>
<evidence type="ECO:0000313" key="1">
    <source>
        <dbReference type="EMBL" id="BAU57904.1"/>
    </source>
</evidence>